<protein>
    <submittedName>
        <fullName evidence="1">Uncharacterized protein</fullName>
    </submittedName>
</protein>
<sequence>MTVASAEGLM</sequence>
<reference evidence="1" key="1">
    <citation type="submission" date="2014-09" db="EMBL/GenBank/DDBJ databases">
        <authorList>
            <person name="Magalhaes I.L.F."/>
            <person name="Oliveira U."/>
            <person name="Santos F.R."/>
            <person name="Vidigal T.H.D.A."/>
            <person name="Brescovit A.D."/>
            <person name="Santos A.J."/>
        </authorList>
    </citation>
    <scope>NUCLEOTIDE SEQUENCE</scope>
    <source>
        <tissue evidence="1">Shoot tissue taken approximately 20 cm above the soil surface</tissue>
    </source>
</reference>
<name>A0A0A9AB29_ARUDO</name>
<dbReference type="EMBL" id="GBRH01250792">
    <property type="protein sequence ID" value="JAD47103.1"/>
    <property type="molecule type" value="Transcribed_RNA"/>
</dbReference>
<evidence type="ECO:0000313" key="1">
    <source>
        <dbReference type="EMBL" id="JAD47103.1"/>
    </source>
</evidence>
<organism evidence="1">
    <name type="scientific">Arundo donax</name>
    <name type="common">Giant reed</name>
    <name type="synonym">Donax arundinaceus</name>
    <dbReference type="NCBI Taxonomy" id="35708"/>
    <lineage>
        <taxon>Eukaryota</taxon>
        <taxon>Viridiplantae</taxon>
        <taxon>Streptophyta</taxon>
        <taxon>Embryophyta</taxon>
        <taxon>Tracheophyta</taxon>
        <taxon>Spermatophyta</taxon>
        <taxon>Magnoliopsida</taxon>
        <taxon>Liliopsida</taxon>
        <taxon>Poales</taxon>
        <taxon>Poaceae</taxon>
        <taxon>PACMAD clade</taxon>
        <taxon>Arundinoideae</taxon>
        <taxon>Arundineae</taxon>
        <taxon>Arundo</taxon>
    </lineage>
</organism>
<accession>A0A0A9AB29</accession>
<proteinExistence type="predicted"/>
<reference evidence="1" key="2">
    <citation type="journal article" date="2015" name="Data Brief">
        <title>Shoot transcriptome of the giant reed, Arundo donax.</title>
        <authorList>
            <person name="Barrero R.A."/>
            <person name="Guerrero F.D."/>
            <person name="Moolhuijzen P."/>
            <person name="Goolsby J.A."/>
            <person name="Tidwell J."/>
            <person name="Bellgard S.E."/>
            <person name="Bellgard M.I."/>
        </authorList>
    </citation>
    <scope>NUCLEOTIDE SEQUENCE</scope>
    <source>
        <tissue evidence="1">Shoot tissue taken approximately 20 cm above the soil surface</tissue>
    </source>
</reference>